<comment type="caution">
    <text evidence="1">The sequence shown here is derived from an EMBL/GenBank/DDBJ whole genome shotgun (WGS) entry which is preliminary data.</text>
</comment>
<organism evidence="1 2">
    <name type="scientific">Fusarium decemcellulare</name>
    <dbReference type="NCBI Taxonomy" id="57161"/>
    <lineage>
        <taxon>Eukaryota</taxon>
        <taxon>Fungi</taxon>
        <taxon>Dikarya</taxon>
        <taxon>Ascomycota</taxon>
        <taxon>Pezizomycotina</taxon>
        <taxon>Sordariomycetes</taxon>
        <taxon>Hypocreomycetidae</taxon>
        <taxon>Hypocreales</taxon>
        <taxon>Nectriaceae</taxon>
        <taxon>Fusarium</taxon>
        <taxon>Fusarium decemcellulare species complex</taxon>
    </lineage>
</organism>
<gene>
    <name evidence="1" type="ORF">NM208_g8955</name>
</gene>
<protein>
    <submittedName>
        <fullName evidence="1">Uncharacterized protein</fullName>
    </submittedName>
</protein>
<accession>A0ACC1S3H8</accession>
<proteinExistence type="predicted"/>
<sequence length="450" mass="51499">MASYYPEGECFFVRSSLQYANNWSAQNREQFYSHVLLEYNWNEWVTINQQSRRHTRSVLQTGRGAWWNTLFGDWDRFYVGESKERSPDRMLAITSHPNSLNWNECRDLDSGGPRKYILRPVRIRHRETQWLWIDATIPLRAIYFPVCQTTDQAFQNFCTYVVIDFKARDEISIWNLTSMSSQRHRITRHAGLGWNDNITWGFKVPDIIAYLSIPHKLRNPNQGLYSTTPRGDELVVCASSTRTWSCPTGILRAQGFHREIDLARVLSSSFGVEVGWRPYQYSSFILNLVLHVVELGLGFIPGAGPLLSVAFGMGVQLLQDPEAFRAENILDLSAAMLETLIESSSKTRKYMAPDFLPSPSGTRRIVQAPLSEEERAERKKLGDELNARLTEKFEENMVVTSPLDQMILMQRFANGCSRSVEEPDGANLNAISIQVSAPNQEVAEATIRFK</sequence>
<dbReference type="EMBL" id="JANRMS010001080">
    <property type="protein sequence ID" value="KAJ3531264.1"/>
    <property type="molecule type" value="Genomic_DNA"/>
</dbReference>
<keyword evidence="2" id="KW-1185">Reference proteome</keyword>
<evidence type="ECO:0000313" key="2">
    <source>
        <dbReference type="Proteomes" id="UP001148629"/>
    </source>
</evidence>
<dbReference type="Proteomes" id="UP001148629">
    <property type="component" value="Unassembled WGS sequence"/>
</dbReference>
<name>A0ACC1S3H8_9HYPO</name>
<evidence type="ECO:0000313" key="1">
    <source>
        <dbReference type="EMBL" id="KAJ3531264.1"/>
    </source>
</evidence>
<reference evidence="1" key="1">
    <citation type="submission" date="2022-08" db="EMBL/GenBank/DDBJ databases">
        <title>Genome Sequence of Fusarium decemcellulare.</title>
        <authorList>
            <person name="Buettner E."/>
        </authorList>
    </citation>
    <scope>NUCLEOTIDE SEQUENCE</scope>
    <source>
        <strain evidence="1">Babe19</strain>
    </source>
</reference>